<proteinExistence type="predicted"/>
<sequence>MSRGGKGGDGDTRGGGGENGNQNNKGGNDEGGNEIEVPSMEELDGLADKIADEFVSQGMKIYQTLDPETRPYPDEYREGLRSQVEELPEKFKEFYTPGPGEFTAKLDLIDELTRKLDTQAGDFNTGEISGHVHDAMDNMGEWEGALSISFRKGYLDPLYEGIIPNHGRVLALLHDNFQAMRDIYAEGRKSLKKIGEDGLSAMEQADDVDGAAVVTALTVLAAAFGLGFAGLAAVPGIATAAGVAGAAVAGGLAVASDQAPEPEEIPLAGSSAEDVLVNIYDALSKLEDDILTKEAELIDTILRGCDETLELVGDTTENSMLVPKMPDLVGTALDDYHQISEGLNQFD</sequence>
<feature type="region of interest" description="Disordered" evidence="1">
    <location>
        <begin position="1"/>
        <end position="38"/>
    </location>
</feature>
<evidence type="ECO:0000256" key="1">
    <source>
        <dbReference type="SAM" id="MobiDB-lite"/>
    </source>
</evidence>
<dbReference type="OrthoDB" id="5194430at2"/>
<name>D3PV43_STANL</name>
<evidence type="ECO:0000313" key="2">
    <source>
        <dbReference type="EMBL" id="ADD41096.1"/>
    </source>
</evidence>
<dbReference type="RefSeq" id="WP_013016667.1">
    <property type="nucleotide sequence ID" value="NC_013947.1"/>
</dbReference>
<dbReference type="HOGENOM" id="CLU_799036_0_0_11"/>
<evidence type="ECO:0000313" key="3">
    <source>
        <dbReference type="Proteomes" id="UP000000844"/>
    </source>
</evidence>
<dbReference type="KEGG" id="sna:Snas_1389"/>
<dbReference type="EMBL" id="CP001778">
    <property type="protein sequence ID" value="ADD41096.1"/>
    <property type="molecule type" value="Genomic_DNA"/>
</dbReference>
<reference evidence="2 3" key="1">
    <citation type="journal article" date="2009" name="Stand. Genomic Sci.">
        <title>Complete genome sequence of Stackebrandtia nassauensis type strain (LLR-40K-21).</title>
        <authorList>
            <person name="Munk C."/>
            <person name="Lapidus A."/>
            <person name="Copeland A."/>
            <person name="Jando M."/>
            <person name="Mayilraj S."/>
            <person name="Glavina Del Rio T."/>
            <person name="Nolan M."/>
            <person name="Chen F."/>
            <person name="Lucas S."/>
            <person name="Tice H."/>
            <person name="Cheng J.F."/>
            <person name="Han C."/>
            <person name="Detter J.C."/>
            <person name="Bruce D."/>
            <person name="Goodwin L."/>
            <person name="Chain P."/>
            <person name="Pitluck S."/>
            <person name="Goker M."/>
            <person name="Ovchinikova G."/>
            <person name="Pati A."/>
            <person name="Ivanova N."/>
            <person name="Mavromatis K."/>
            <person name="Chen A."/>
            <person name="Palaniappan K."/>
            <person name="Land M."/>
            <person name="Hauser L."/>
            <person name="Chang Y.J."/>
            <person name="Jeffries C.D."/>
            <person name="Bristow J."/>
            <person name="Eisen J.A."/>
            <person name="Markowitz V."/>
            <person name="Hugenholtz P."/>
            <person name="Kyrpides N.C."/>
            <person name="Klenk H.P."/>
        </authorList>
    </citation>
    <scope>NUCLEOTIDE SEQUENCE [LARGE SCALE GENOMIC DNA]</scope>
    <source>
        <strain evidence="3">DSM 44728 / CIP 108903 / NRRL B-16338 / NBRC 102104 / LLR-40K-21</strain>
    </source>
</reference>
<accession>D3PV43</accession>
<gene>
    <name evidence="2" type="ordered locus">Snas_1389</name>
</gene>
<protein>
    <submittedName>
        <fullName evidence="2">Uncharacterized protein</fullName>
    </submittedName>
</protein>
<keyword evidence="3" id="KW-1185">Reference proteome</keyword>
<dbReference type="STRING" id="446470.Snas_1389"/>
<organism evidence="2 3">
    <name type="scientific">Stackebrandtia nassauensis (strain DSM 44728 / CIP 108903 / NRRL B-16338 / NBRC 102104 / LLR-40K-21)</name>
    <dbReference type="NCBI Taxonomy" id="446470"/>
    <lineage>
        <taxon>Bacteria</taxon>
        <taxon>Bacillati</taxon>
        <taxon>Actinomycetota</taxon>
        <taxon>Actinomycetes</taxon>
        <taxon>Glycomycetales</taxon>
        <taxon>Glycomycetaceae</taxon>
        <taxon>Stackebrandtia</taxon>
    </lineage>
</organism>
<dbReference type="AlphaFoldDB" id="D3PV43"/>
<feature type="compositionally biased region" description="Basic and acidic residues" evidence="1">
    <location>
        <begin position="1"/>
        <end position="12"/>
    </location>
</feature>
<dbReference type="Proteomes" id="UP000000844">
    <property type="component" value="Chromosome"/>
</dbReference>